<feature type="signal peptide" evidence="12">
    <location>
        <begin position="1"/>
        <end position="26"/>
    </location>
</feature>
<comment type="similarity">
    <text evidence="2">Belongs to the RLP family.</text>
</comment>
<keyword evidence="8" id="KW-1133">Transmembrane helix</keyword>
<accession>A0AAV5M7W7</accession>
<feature type="chain" id="PRO_5043977741" description="Receptor-like protein" evidence="12">
    <location>
        <begin position="27"/>
        <end position="890"/>
    </location>
</feature>
<dbReference type="AlphaFoldDB" id="A0AAV5M7W7"/>
<dbReference type="GO" id="GO:0005886">
    <property type="term" value="C:plasma membrane"/>
    <property type="evidence" value="ECO:0007669"/>
    <property type="project" value="UniProtKB-SubCell"/>
</dbReference>
<evidence type="ECO:0000259" key="14">
    <source>
        <dbReference type="Pfam" id="PF23598"/>
    </source>
</evidence>
<evidence type="ECO:0000259" key="13">
    <source>
        <dbReference type="Pfam" id="PF08263"/>
    </source>
</evidence>
<evidence type="ECO:0000256" key="10">
    <source>
        <dbReference type="ARBA" id="ARBA00023170"/>
    </source>
</evidence>
<keyword evidence="10" id="KW-0675">Receptor</keyword>
<keyword evidence="6 12" id="KW-0732">Signal</keyword>
<keyword evidence="5" id="KW-0812">Transmembrane</keyword>
<dbReference type="InterPro" id="IPR032675">
    <property type="entry name" value="LRR_dom_sf"/>
</dbReference>
<dbReference type="FunFam" id="3.80.10.10:FF:000383">
    <property type="entry name" value="Leucine-rich repeat receptor protein kinase EMS1"/>
    <property type="match status" value="1"/>
</dbReference>
<dbReference type="Pfam" id="PF00560">
    <property type="entry name" value="LRR_1"/>
    <property type="match status" value="6"/>
</dbReference>
<dbReference type="FunFam" id="3.80.10.10:FF:000111">
    <property type="entry name" value="LRR receptor-like serine/threonine-protein kinase ERECTA"/>
    <property type="match status" value="1"/>
</dbReference>
<name>A0AAV5M7W7_9ROSI</name>
<keyword evidence="16" id="KW-1185">Reference proteome</keyword>
<keyword evidence="4" id="KW-0433">Leucine-rich repeat</keyword>
<proteinExistence type="inferred from homology"/>
<evidence type="ECO:0000256" key="1">
    <source>
        <dbReference type="ARBA" id="ARBA00004251"/>
    </source>
</evidence>
<dbReference type="InterPro" id="IPR046956">
    <property type="entry name" value="RLP23-like"/>
</dbReference>
<keyword evidence="11" id="KW-0325">Glycoprotein</keyword>
<dbReference type="Pfam" id="PF08263">
    <property type="entry name" value="LRRNT_2"/>
    <property type="match status" value="1"/>
</dbReference>
<dbReference type="SUPFAM" id="SSF52058">
    <property type="entry name" value="L domain-like"/>
    <property type="match status" value="3"/>
</dbReference>
<dbReference type="InterPro" id="IPR013210">
    <property type="entry name" value="LRR_N_plant-typ"/>
</dbReference>
<dbReference type="PANTHER" id="PTHR48063:SF101">
    <property type="entry name" value="LRR RECEPTOR-LIKE SERINE_THREONINE-PROTEIN KINASE FLS2"/>
    <property type="match status" value="1"/>
</dbReference>
<evidence type="ECO:0000256" key="9">
    <source>
        <dbReference type="ARBA" id="ARBA00023136"/>
    </source>
</evidence>
<dbReference type="Proteomes" id="UP001054252">
    <property type="component" value="Unassembled WGS sequence"/>
</dbReference>
<evidence type="ECO:0000256" key="2">
    <source>
        <dbReference type="ARBA" id="ARBA00009592"/>
    </source>
</evidence>
<evidence type="ECO:0000256" key="4">
    <source>
        <dbReference type="ARBA" id="ARBA00022614"/>
    </source>
</evidence>
<dbReference type="SMART" id="SM00365">
    <property type="entry name" value="LRR_SD22"/>
    <property type="match status" value="8"/>
</dbReference>
<dbReference type="InterPro" id="IPR003591">
    <property type="entry name" value="Leu-rich_rpt_typical-subtyp"/>
</dbReference>
<evidence type="ECO:0000313" key="15">
    <source>
        <dbReference type="EMBL" id="GKV45923.1"/>
    </source>
</evidence>
<evidence type="ECO:0000256" key="8">
    <source>
        <dbReference type="ARBA" id="ARBA00022989"/>
    </source>
</evidence>
<dbReference type="Pfam" id="PF23598">
    <property type="entry name" value="LRR_14"/>
    <property type="match status" value="2"/>
</dbReference>
<dbReference type="InterPro" id="IPR001611">
    <property type="entry name" value="Leu-rich_rpt"/>
</dbReference>
<dbReference type="FunFam" id="3.80.10.10:FF:001347">
    <property type="entry name" value="LRR receptor-like serine/threonine-protein kinase GSO2"/>
    <property type="match status" value="1"/>
</dbReference>
<comment type="caution">
    <text evidence="15">The sequence shown here is derived from an EMBL/GenBank/DDBJ whole genome shotgun (WGS) entry which is preliminary data.</text>
</comment>
<comment type="subcellular location">
    <subcellularLocation>
        <location evidence="1">Cell membrane</location>
        <topology evidence="1">Single-pass type I membrane protein</topology>
    </subcellularLocation>
</comment>
<keyword evidence="3" id="KW-1003">Cell membrane</keyword>
<feature type="domain" description="Disease resistance R13L4/SHOC-2-like LRR" evidence="14">
    <location>
        <begin position="274"/>
        <end position="474"/>
    </location>
</feature>
<reference evidence="15 16" key="1">
    <citation type="journal article" date="2021" name="Commun. Biol.">
        <title>The genome of Shorea leprosula (Dipterocarpaceae) highlights the ecological relevance of drought in aseasonal tropical rainforests.</title>
        <authorList>
            <person name="Ng K.K.S."/>
            <person name="Kobayashi M.J."/>
            <person name="Fawcett J.A."/>
            <person name="Hatakeyama M."/>
            <person name="Paape T."/>
            <person name="Ng C.H."/>
            <person name="Ang C.C."/>
            <person name="Tnah L.H."/>
            <person name="Lee C.T."/>
            <person name="Nishiyama T."/>
            <person name="Sese J."/>
            <person name="O'Brien M.J."/>
            <person name="Copetti D."/>
            <person name="Mohd Noor M.I."/>
            <person name="Ong R.C."/>
            <person name="Putra M."/>
            <person name="Sireger I.Z."/>
            <person name="Indrioko S."/>
            <person name="Kosugi Y."/>
            <person name="Izuno A."/>
            <person name="Isagi Y."/>
            <person name="Lee S.L."/>
            <person name="Shimizu K.K."/>
        </authorList>
    </citation>
    <scope>NUCLEOTIDE SEQUENCE [LARGE SCALE GENOMIC DNA]</scope>
    <source>
        <strain evidence="15">214</strain>
    </source>
</reference>
<organism evidence="15 16">
    <name type="scientific">Rubroshorea leprosula</name>
    <dbReference type="NCBI Taxonomy" id="152421"/>
    <lineage>
        <taxon>Eukaryota</taxon>
        <taxon>Viridiplantae</taxon>
        <taxon>Streptophyta</taxon>
        <taxon>Embryophyta</taxon>
        <taxon>Tracheophyta</taxon>
        <taxon>Spermatophyta</taxon>
        <taxon>Magnoliopsida</taxon>
        <taxon>eudicotyledons</taxon>
        <taxon>Gunneridae</taxon>
        <taxon>Pentapetalae</taxon>
        <taxon>rosids</taxon>
        <taxon>malvids</taxon>
        <taxon>Malvales</taxon>
        <taxon>Dipterocarpaceae</taxon>
        <taxon>Rubroshorea</taxon>
    </lineage>
</organism>
<protein>
    <recommendedName>
        <fullName evidence="17">Receptor-like protein</fullName>
    </recommendedName>
</protein>
<evidence type="ECO:0008006" key="17">
    <source>
        <dbReference type="Google" id="ProtNLM"/>
    </source>
</evidence>
<evidence type="ECO:0000256" key="12">
    <source>
        <dbReference type="SAM" id="SignalP"/>
    </source>
</evidence>
<gene>
    <name evidence="15" type="ORF">SLEP1_g52949</name>
</gene>
<keyword evidence="9" id="KW-0472">Membrane</keyword>
<evidence type="ECO:0000256" key="11">
    <source>
        <dbReference type="ARBA" id="ARBA00023180"/>
    </source>
</evidence>
<feature type="domain" description="Disease resistance R13L4/SHOC-2-like LRR" evidence="14">
    <location>
        <begin position="113"/>
        <end position="225"/>
    </location>
</feature>
<dbReference type="PRINTS" id="PR00019">
    <property type="entry name" value="LEURICHRPT"/>
</dbReference>
<evidence type="ECO:0000256" key="7">
    <source>
        <dbReference type="ARBA" id="ARBA00022737"/>
    </source>
</evidence>
<evidence type="ECO:0000256" key="6">
    <source>
        <dbReference type="ARBA" id="ARBA00022729"/>
    </source>
</evidence>
<evidence type="ECO:0000313" key="16">
    <source>
        <dbReference type="Proteomes" id="UP001054252"/>
    </source>
</evidence>
<dbReference type="EMBL" id="BPVZ01000200">
    <property type="protein sequence ID" value="GKV45923.1"/>
    <property type="molecule type" value="Genomic_DNA"/>
</dbReference>
<evidence type="ECO:0000256" key="5">
    <source>
        <dbReference type="ARBA" id="ARBA00022692"/>
    </source>
</evidence>
<dbReference type="PANTHER" id="PTHR48063">
    <property type="entry name" value="LRR RECEPTOR-LIKE KINASE"/>
    <property type="match status" value="1"/>
</dbReference>
<sequence length="890" mass="99693">MKILGGRSLQLVYAFLILLHMQSSIGISSTTAGDEVRCIESERLALLAFKQGLVDEYGWLSSWGSEEKRKDCCKWEGVQCSNTTGHIIVLNLTAVYGHGYYLPRLRGNLSPSLFELQHLSYLGLARNDFNFSHIPESIGSLNKIQHLDLYYCNLSGPLPSQLANLTRLQYLDLGYNNFNSVKNLEWLSYLSSLKHISLMENDLGKVNDWQQVINKLPRLTYLSLRGCNLRDVIPQSIPMINTSTSLTYLDLWSNNLTSSTFHWLFKFSKSLVYLDLSDNQFQGLIPENLGHMTYLETLNLRYNQFEGGIPKSFGNLCKLRSLYLYHNNLNGMLPEVIVNLSGCLRLSLEELELGKNKIKGPLPDMIKKFHSLRLLGLYDTQLSGTMPKSIGLLSNLESLYISSNSWNGTISESHFSTLSKLRKLGMSSNSLSINFSNDWIPPFQLDSIVLQSCKLGPKFPSWLKSQRKFSYLDISGGGISDSIPPWFWNLSPRANQVNLSSNHLYGALPNLSTTKFADSFGLGIDLSKNKLEGLLPVFPVNVTSINLSKNSSLQFLGLNYNNFSGKIPTWIGERLSSLIFLLLRSNNFNGDIPLQLCWLTNIMLLDLSNNNLSGNIPWCIQNLTTLAQQESSASDHDFTSSQIDATFGYAGSYADKASVMWKGMERDYGNGNLKNLRIIDLSSNKLTGEIPAQVSVLLELVQLNLSRNQLTGWIPSNIGQMRKLESLDLSWNQLSGQLPWSMSQLYFLGTLNLSYNNFSGRILSGPQIQTFDASSFIGNPALCGLPLTPTCPEAEKSESKPKNRDMDEFWKSFKPGMELGAAIGFVGVLAVKLDHPWKHLCFLLFNNVRVRFSNLKGCLCLLVASLGLLVREHVSRLGRKLKLFEPSASS</sequence>
<evidence type="ECO:0000256" key="3">
    <source>
        <dbReference type="ARBA" id="ARBA00022475"/>
    </source>
</evidence>
<dbReference type="SMART" id="SM00369">
    <property type="entry name" value="LRR_TYP"/>
    <property type="match status" value="6"/>
</dbReference>
<feature type="domain" description="Leucine-rich repeat-containing N-terminal plant-type" evidence="13">
    <location>
        <begin position="40"/>
        <end position="81"/>
    </location>
</feature>
<dbReference type="PROSITE" id="PS51450">
    <property type="entry name" value="LRR"/>
    <property type="match status" value="1"/>
</dbReference>
<keyword evidence="7" id="KW-0677">Repeat</keyword>
<dbReference type="InterPro" id="IPR055414">
    <property type="entry name" value="LRR_R13L4/SHOC2-like"/>
</dbReference>
<dbReference type="Gene3D" id="3.80.10.10">
    <property type="entry name" value="Ribonuclease Inhibitor"/>
    <property type="match status" value="4"/>
</dbReference>